<organism evidence="9 10">
    <name type="scientific">Imperialibacter roseus</name>
    <dbReference type="NCBI Taxonomy" id="1324217"/>
    <lineage>
        <taxon>Bacteria</taxon>
        <taxon>Pseudomonadati</taxon>
        <taxon>Bacteroidota</taxon>
        <taxon>Cytophagia</taxon>
        <taxon>Cytophagales</taxon>
        <taxon>Flammeovirgaceae</taxon>
        <taxon>Imperialibacter</taxon>
    </lineage>
</organism>
<dbReference type="PANTHER" id="PTHR30572">
    <property type="entry name" value="MEMBRANE COMPONENT OF TRANSPORTER-RELATED"/>
    <property type="match status" value="1"/>
</dbReference>
<evidence type="ECO:0000256" key="1">
    <source>
        <dbReference type="ARBA" id="ARBA00004651"/>
    </source>
</evidence>
<accession>A0ABZ0IQK4</accession>
<protein>
    <submittedName>
        <fullName evidence="9">ABC transporter permease</fullName>
    </submittedName>
</protein>
<dbReference type="Proteomes" id="UP001302349">
    <property type="component" value="Chromosome"/>
</dbReference>
<dbReference type="InterPro" id="IPR047699">
    <property type="entry name" value="Permease_put_prefix"/>
</dbReference>
<evidence type="ECO:0000259" key="7">
    <source>
        <dbReference type="Pfam" id="PF02687"/>
    </source>
</evidence>
<keyword evidence="4 6" id="KW-1133">Transmembrane helix</keyword>
<dbReference type="InterPro" id="IPR003838">
    <property type="entry name" value="ABC3_permease_C"/>
</dbReference>
<evidence type="ECO:0000256" key="6">
    <source>
        <dbReference type="SAM" id="Phobius"/>
    </source>
</evidence>
<feature type="transmembrane region" description="Helical" evidence="6">
    <location>
        <begin position="372"/>
        <end position="393"/>
    </location>
</feature>
<feature type="transmembrane region" description="Helical" evidence="6">
    <location>
        <begin position="96"/>
        <end position="120"/>
    </location>
</feature>
<proteinExistence type="predicted"/>
<feature type="domain" description="MacB-like periplasmic core" evidence="8">
    <location>
        <begin position="98"/>
        <end position="330"/>
    </location>
</feature>
<name>A0ABZ0IQK4_9BACT</name>
<feature type="transmembrane region" description="Helical" evidence="6">
    <location>
        <begin position="466"/>
        <end position="493"/>
    </location>
</feature>
<sequence>MKGEDQVIPRWVGRFLQLICPEHLLEEIEGDLIYRYNKDLLKHNNSKAKRRLVWNAIRFFRPGILMRNNFTKGLNYQIMLKYHLLVAWRVLLKNKLFSFTNVSGLAIGFACCTLIALYVMDELSYDLYHSKANQIYRVLHYYDNSKDTTQFSKDPKDYQVWGNAPVGPALQADFPEVEKVVRFSGRINTLIRRGDKVFNEENIFLVDSTVFDVFGWEFATGSPEKALESPNSIVITESTARKYFGDENAIGETLTVDAAAGRINDTGSYMVTGVLKDIPANSHFTFDVLLPMSQFKKSRPGVFPQWGYVDFYTYFLVPRGYEISRLQAKMEGFSRRHVPDFRYHVMLEPLTDAYLHSDAKRQPGVTGNLSNLYIFSAIAVFILFIACINFMNLSTARSLTRAKEVGVRKVAGARQTVLRTQFLTEAVLLSVMAGFLALLITMLLLPSFRELTGKQISYEAVLAPQILLSLFAITIVSGLFAGVYPALVLSSFHPSQVLKGIFKASFQGAMIRKGLVVFQFTLSIALIAGTGIVFSQLNHLRTVDLGFEQDQMLVINYGYDGKVEEQIDMIKNEFEQHPAVLSAAASRTVPGGYFPKAGTNVESSTGEMEHQAPDIYEIDYDFIEHFGIELVAGRSYSRDFPADTARSLVINEAAARLWGYPDPEEAIGKKFEQWGREGRIIGVVKDFNYISLHNRIEPLTLRLEPKYSTSFLTLKLKPENLPATVKELEEKWTTLAPHRPFLYSFLDDSFNRQYQADLRFGKVFGVFAILAIFIACLGLFGLAAWTAERRIKEIGIRRVLGASFSQIISLLSADFMKLVLVSILIATPLGWYVMSRWLESFAYQVDMQWWIFAFAGLMAAAIALVTVSFQSVKAASMNPARSLRSE</sequence>
<evidence type="ECO:0000256" key="2">
    <source>
        <dbReference type="ARBA" id="ARBA00022475"/>
    </source>
</evidence>
<dbReference type="PANTHER" id="PTHR30572:SF18">
    <property type="entry name" value="ABC-TYPE MACROLIDE FAMILY EXPORT SYSTEM PERMEASE COMPONENT 2"/>
    <property type="match status" value="1"/>
</dbReference>
<keyword evidence="10" id="KW-1185">Reference proteome</keyword>
<keyword evidence="2" id="KW-1003">Cell membrane</keyword>
<feature type="transmembrane region" description="Helical" evidence="6">
    <location>
        <begin position="422"/>
        <end position="446"/>
    </location>
</feature>
<keyword evidence="5 6" id="KW-0472">Membrane</keyword>
<evidence type="ECO:0000313" key="9">
    <source>
        <dbReference type="EMBL" id="WOK06265.1"/>
    </source>
</evidence>
<evidence type="ECO:0000256" key="3">
    <source>
        <dbReference type="ARBA" id="ARBA00022692"/>
    </source>
</evidence>
<dbReference type="Pfam" id="PF02687">
    <property type="entry name" value="FtsX"/>
    <property type="match status" value="2"/>
</dbReference>
<evidence type="ECO:0000256" key="4">
    <source>
        <dbReference type="ARBA" id="ARBA00022989"/>
    </source>
</evidence>
<evidence type="ECO:0000313" key="10">
    <source>
        <dbReference type="Proteomes" id="UP001302349"/>
    </source>
</evidence>
<dbReference type="RefSeq" id="WP_317488992.1">
    <property type="nucleotide sequence ID" value="NZ_CP136051.1"/>
</dbReference>
<feature type="transmembrane region" description="Helical" evidence="6">
    <location>
        <begin position="763"/>
        <end position="786"/>
    </location>
</feature>
<gene>
    <name evidence="9" type="ORF">RT717_24630</name>
</gene>
<reference evidence="9 10" key="1">
    <citation type="journal article" date="2023" name="Microbiol. Resour. Announc.">
        <title>Complete Genome Sequence of Imperialibacter roseus strain P4T.</title>
        <authorList>
            <person name="Tizabi D.R."/>
            <person name="Bachvaroff T."/>
            <person name="Hill R.T."/>
        </authorList>
    </citation>
    <scope>NUCLEOTIDE SEQUENCE [LARGE SCALE GENOMIC DNA]</scope>
    <source>
        <strain evidence="9 10">P4T</strain>
    </source>
</reference>
<evidence type="ECO:0000256" key="5">
    <source>
        <dbReference type="ARBA" id="ARBA00023136"/>
    </source>
</evidence>
<dbReference type="InterPro" id="IPR050250">
    <property type="entry name" value="Macrolide_Exporter_MacB"/>
</dbReference>
<dbReference type="EMBL" id="CP136051">
    <property type="protein sequence ID" value="WOK06265.1"/>
    <property type="molecule type" value="Genomic_DNA"/>
</dbReference>
<keyword evidence="3 6" id="KW-0812">Transmembrane</keyword>
<evidence type="ECO:0000259" key="8">
    <source>
        <dbReference type="Pfam" id="PF12704"/>
    </source>
</evidence>
<feature type="domain" description="ABC3 transporter permease C-terminal" evidence="7">
    <location>
        <begin position="766"/>
        <end position="879"/>
    </location>
</feature>
<dbReference type="InterPro" id="IPR025857">
    <property type="entry name" value="MacB_PCD"/>
</dbReference>
<feature type="transmembrane region" description="Helical" evidence="6">
    <location>
        <begin position="514"/>
        <end position="534"/>
    </location>
</feature>
<dbReference type="NCBIfam" id="NF038404">
    <property type="entry name" value="perm_prefix_2"/>
    <property type="match status" value="1"/>
</dbReference>
<feature type="transmembrane region" description="Helical" evidence="6">
    <location>
        <begin position="849"/>
        <end position="869"/>
    </location>
</feature>
<feature type="transmembrane region" description="Helical" evidence="6">
    <location>
        <begin position="807"/>
        <end position="829"/>
    </location>
</feature>
<comment type="subcellular location">
    <subcellularLocation>
        <location evidence="1">Cell membrane</location>
        <topology evidence="1">Multi-pass membrane protein</topology>
    </subcellularLocation>
</comment>
<dbReference type="Pfam" id="PF12704">
    <property type="entry name" value="MacB_PCD"/>
    <property type="match status" value="1"/>
</dbReference>
<feature type="domain" description="ABC3 transporter permease C-terminal" evidence="7">
    <location>
        <begin position="377"/>
        <end position="492"/>
    </location>
</feature>